<dbReference type="PRINTS" id="PR00455">
    <property type="entry name" value="HTHTETR"/>
</dbReference>
<evidence type="ECO:0000313" key="4">
    <source>
        <dbReference type="EMBL" id="MBH1941110.1"/>
    </source>
</evidence>
<dbReference type="SUPFAM" id="SSF48498">
    <property type="entry name" value="Tetracyclin repressor-like, C-terminal domain"/>
    <property type="match status" value="1"/>
</dbReference>
<protein>
    <submittedName>
        <fullName evidence="4">TetR/AcrR family transcriptional regulator</fullName>
    </submittedName>
</protein>
<dbReference type="Gene3D" id="1.10.357.10">
    <property type="entry name" value="Tetracycline Repressor, domain 2"/>
    <property type="match status" value="1"/>
</dbReference>
<feature type="DNA-binding region" description="H-T-H motif" evidence="2">
    <location>
        <begin position="29"/>
        <end position="48"/>
    </location>
</feature>
<dbReference type="PROSITE" id="PS50977">
    <property type="entry name" value="HTH_TETR_2"/>
    <property type="match status" value="1"/>
</dbReference>
<sequence>MERPLIERKESIILTTIDVINELGIQGLSTREVCKRQGIANASLFNHFKSKNDLIIAVLDYYAQYDYAIFQSIKVKKLTAIDAVRYFFDSYFTYYENYPAITAILHAYDILRFEPSLTEKVDSILKEREKYLIELINEAQTAKLLRSDINSECISDILVGTGRAITLKWRMSNYEFSLKERILYAIDAILDSFIPKNI</sequence>
<evidence type="ECO:0000256" key="1">
    <source>
        <dbReference type="ARBA" id="ARBA00023125"/>
    </source>
</evidence>
<name>A0A8J7KWA1_9FIRM</name>
<dbReference type="Proteomes" id="UP000623269">
    <property type="component" value="Unassembled WGS sequence"/>
</dbReference>
<organism evidence="4 5">
    <name type="scientific">Mobilitalea sibirica</name>
    <dbReference type="NCBI Taxonomy" id="1462919"/>
    <lineage>
        <taxon>Bacteria</taxon>
        <taxon>Bacillati</taxon>
        <taxon>Bacillota</taxon>
        <taxon>Clostridia</taxon>
        <taxon>Lachnospirales</taxon>
        <taxon>Lachnospiraceae</taxon>
        <taxon>Mobilitalea</taxon>
    </lineage>
</organism>
<reference evidence="4" key="1">
    <citation type="submission" date="2020-12" db="EMBL/GenBank/DDBJ databases">
        <title>M. sibirica DSM 26468T genome.</title>
        <authorList>
            <person name="Thieme N."/>
            <person name="Rettenmaier R."/>
            <person name="Zverlov V."/>
            <person name="Liebl W."/>
        </authorList>
    </citation>
    <scope>NUCLEOTIDE SEQUENCE</scope>
    <source>
        <strain evidence="4">DSM 26468</strain>
    </source>
</reference>
<dbReference type="Gene3D" id="1.10.10.60">
    <property type="entry name" value="Homeodomain-like"/>
    <property type="match status" value="1"/>
</dbReference>
<comment type="caution">
    <text evidence="4">The sequence shown here is derived from an EMBL/GenBank/DDBJ whole genome shotgun (WGS) entry which is preliminary data.</text>
</comment>
<dbReference type="InterPro" id="IPR023772">
    <property type="entry name" value="DNA-bd_HTH_TetR-type_CS"/>
</dbReference>
<dbReference type="RefSeq" id="WP_197661330.1">
    <property type="nucleotide sequence ID" value="NZ_JAEAGR010000008.1"/>
</dbReference>
<keyword evidence="5" id="KW-1185">Reference proteome</keyword>
<accession>A0A8J7KWA1</accession>
<dbReference type="PROSITE" id="PS01081">
    <property type="entry name" value="HTH_TETR_1"/>
    <property type="match status" value="1"/>
</dbReference>
<dbReference type="PANTHER" id="PTHR43479">
    <property type="entry name" value="ACREF/ENVCD OPERON REPRESSOR-RELATED"/>
    <property type="match status" value="1"/>
</dbReference>
<gene>
    <name evidence="4" type="ORF">I5677_09425</name>
</gene>
<dbReference type="PANTHER" id="PTHR43479:SF11">
    <property type="entry name" value="ACREF_ENVCD OPERON REPRESSOR-RELATED"/>
    <property type="match status" value="1"/>
</dbReference>
<evidence type="ECO:0000256" key="2">
    <source>
        <dbReference type="PROSITE-ProRule" id="PRU00335"/>
    </source>
</evidence>
<dbReference type="InterPro" id="IPR009057">
    <property type="entry name" value="Homeodomain-like_sf"/>
</dbReference>
<dbReference type="Pfam" id="PF00440">
    <property type="entry name" value="TetR_N"/>
    <property type="match status" value="1"/>
</dbReference>
<dbReference type="SUPFAM" id="SSF46689">
    <property type="entry name" value="Homeodomain-like"/>
    <property type="match status" value="1"/>
</dbReference>
<dbReference type="GO" id="GO:0003677">
    <property type="term" value="F:DNA binding"/>
    <property type="evidence" value="ECO:0007669"/>
    <property type="project" value="UniProtKB-UniRule"/>
</dbReference>
<dbReference type="AlphaFoldDB" id="A0A8J7KWA1"/>
<proteinExistence type="predicted"/>
<dbReference type="EMBL" id="JAEAGR010000008">
    <property type="protein sequence ID" value="MBH1941110.1"/>
    <property type="molecule type" value="Genomic_DNA"/>
</dbReference>
<dbReference type="InterPro" id="IPR001647">
    <property type="entry name" value="HTH_TetR"/>
</dbReference>
<dbReference type="InterPro" id="IPR036271">
    <property type="entry name" value="Tet_transcr_reg_TetR-rel_C_sf"/>
</dbReference>
<evidence type="ECO:0000313" key="5">
    <source>
        <dbReference type="Proteomes" id="UP000623269"/>
    </source>
</evidence>
<keyword evidence="1 2" id="KW-0238">DNA-binding</keyword>
<dbReference type="InterPro" id="IPR050624">
    <property type="entry name" value="HTH-type_Tx_Regulator"/>
</dbReference>
<feature type="domain" description="HTH tetR-type" evidence="3">
    <location>
        <begin position="6"/>
        <end position="66"/>
    </location>
</feature>
<evidence type="ECO:0000259" key="3">
    <source>
        <dbReference type="PROSITE" id="PS50977"/>
    </source>
</evidence>